<dbReference type="PANTHER" id="PTHR45667">
    <property type="entry name" value="S-ADENOSYLMETHIONINE MITOCHONDRIAL CARRIER PROTEIN"/>
    <property type="match status" value="1"/>
</dbReference>
<keyword evidence="6" id="KW-1133">Transmembrane helix</keyword>
<dbReference type="PROSITE" id="PS50920">
    <property type="entry name" value="SOLCAR"/>
    <property type="match status" value="2"/>
</dbReference>
<keyword evidence="7 8" id="KW-0472">Membrane</keyword>
<protein>
    <submittedName>
        <fullName evidence="10">S-adenosylmethionine transporter mitochondrial</fullName>
    </submittedName>
</protein>
<comment type="similarity">
    <text evidence="2 9">Belongs to the mitochondrial carrier (TC 2.A.29) family.</text>
</comment>
<feature type="non-terminal residue" evidence="10">
    <location>
        <position position="1"/>
    </location>
</feature>
<evidence type="ECO:0000256" key="5">
    <source>
        <dbReference type="ARBA" id="ARBA00022737"/>
    </source>
</evidence>
<evidence type="ECO:0000313" key="10">
    <source>
        <dbReference type="EMBL" id="ADV91213.1"/>
    </source>
</evidence>
<evidence type="ECO:0000256" key="1">
    <source>
        <dbReference type="ARBA" id="ARBA00004141"/>
    </source>
</evidence>
<evidence type="ECO:0000256" key="4">
    <source>
        <dbReference type="ARBA" id="ARBA00022692"/>
    </source>
</evidence>
<name>F2WQ68_KARVE</name>
<comment type="subcellular location">
    <subcellularLocation>
        <location evidence="1">Membrane</location>
        <topology evidence="1">Multi-pass membrane protein</topology>
    </subcellularLocation>
</comment>
<evidence type="ECO:0000256" key="6">
    <source>
        <dbReference type="ARBA" id="ARBA00022989"/>
    </source>
</evidence>
<dbReference type="AlphaFoldDB" id="F2WQ68"/>
<evidence type="ECO:0000256" key="2">
    <source>
        <dbReference type="ARBA" id="ARBA00006375"/>
    </source>
</evidence>
<keyword evidence="5" id="KW-0677">Repeat</keyword>
<proteinExistence type="evidence at transcript level"/>
<dbReference type="GO" id="GO:0016020">
    <property type="term" value="C:membrane"/>
    <property type="evidence" value="ECO:0007669"/>
    <property type="project" value="UniProtKB-SubCell"/>
</dbReference>
<accession>F2WQ68</accession>
<keyword evidence="4 8" id="KW-0812">Transmembrane</keyword>
<keyword evidence="3 9" id="KW-0813">Transport</keyword>
<organism evidence="10">
    <name type="scientific">Karlodinium veneficum</name>
    <name type="common">Dinoflagellate</name>
    <name type="synonym">Karlodinium micrum</name>
    <dbReference type="NCBI Taxonomy" id="407301"/>
    <lineage>
        <taxon>Eukaryota</taxon>
        <taxon>Sar</taxon>
        <taxon>Alveolata</taxon>
        <taxon>Dinophyceae</taxon>
        <taxon>Gymnodiniales</taxon>
        <taxon>Kareniaceae</taxon>
        <taxon>Karlodinium</taxon>
    </lineage>
</organism>
<feature type="repeat" description="Solcar" evidence="8">
    <location>
        <begin position="146"/>
        <end position="234"/>
    </location>
</feature>
<sequence>LPAIPASAVFFMAYETLKQSLEQNRLFSPAAVDGVPNTAACSCVASGVAEAFACLLRVPAESMKMKLQAGQEASLSQAFRNCYSNGGIRALYRGLGATLLLDVPFSLLQYPIYEASKNYMYERRLAATRNCNKGTAGAFEVTSLVPTVLDGAIAGAIAGAVAGFVTTPLDVVRTRHVLSPLCRESLGRSFLDTAETVLKREGGRGLFRGCIPRTVYMCIGGAVYLGTYSACGTFLTPLLKDMPW</sequence>
<dbReference type="InterPro" id="IPR023395">
    <property type="entry name" value="MCP_dom_sf"/>
</dbReference>
<evidence type="ECO:0000256" key="3">
    <source>
        <dbReference type="ARBA" id="ARBA00022448"/>
    </source>
</evidence>
<dbReference type="Pfam" id="PF00153">
    <property type="entry name" value="Mito_carr"/>
    <property type="match status" value="2"/>
</dbReference>
<evidence type="ECO:0000256" key="9">
    <source>
        <dbReference type="RuleBase" id="RU000488"/>
    </source>
</evidence>
<dbReference type="EMBL" id="HQ199285">
    <property type="protein sequence ID" value="ADV91213.1"/>
    <property type="molecule type" value="mRNA"/>
</dbReference>
<evidence type="ECO:0000256" key="8">
    <source>
        <dbReference type="PROSITE-ProRule" id="PRU00282"/>
    </source>
</evidence>
<dbReference type="SUPFAM" id="SSF103506">
    <property type="entry name" value="Mitochondrial carrier"/>
    <property type="match status" value="1"/>
</dbReference>
<dbReference type="InterPro" id="IPR018108">
    <property type="entry name" value="MCP_transmembrane"/>
</dbReference>
<dbReference type="Gene3D" id="1.50.40.10">
    <property type="entry name" value="Mitochondrial carrier domain"/>
    <property type="match status" value="1"/>
</dbReference>
<reference evidence="10" key="1">
    <citation type="journal article" date="2011" name="J. Mol. Biol.">
        <title>Analysis of dinoflagellate mitochondrial protein sorting signals indicates a highly stable protein targeting system across eukaryotic diversity.</title>
        <authorList>
            <person name="Danne J.C."/>
            <person name="Waller R.F."/>
        </authorList>
    </citation>
    <scope>NUCLEOTIDE SEQUENCE</scope>
</reference>
<feature type="repeat" description="Solcar" evidence="8">
    <location>
        <begin position="37"/>
        <end position="119"/>
    </location>
</feature>
<evidence type="ECO:0000256" key="7">
    <source>
        <dbReference type="ARBA" id="ARBA00023136"/>
    </source>
</evidence>